<keyword evidence="2 9" id="KW-0812">Transmembrane</keyword>
<evidence type="ECO:0000256" key="3">
    <source>
        <dbReference type="ARBA" id="ARBA00022989"/>
    </source>
</evidence>
<evidence type="ECO:0000313" key="11">
    <source>
        <dbReference type="EMBL" id="KAJ7378329.1"/>
    </source>
</evidence>
<evidence type="ECO:0000256" key="5">
    <source>
        <dbReference type="ARBA" id="ARBA00023136"/>
    </source>
</evidence>
<accession>A0A9X0CYN0</accession>
<dbReference type="InterPro" id="IPR000276">
    <property type="entry name" value="GPCR_Rhodpsn"/>
</dbReference>
<evidence type="ECO:0000256" key="2">
    <source>
        <dbReference type="ARBA" id="ARBA00022692"/>
    </source>
</evidence>
<dbReference type="SUPFAM" id="SSF81321">
    <property type="entry name" value="Family A G protein-coupled receptor-like"/>
    <property type="match status" value="1"/>
</dbReference>
<evidence type="ECO:0000256" key="6">
    <source>
        <dbReference type="ARBA" id="ARBA00023170"/>
    </source>
</evidence>
<dbReference type="Pfam" id="PF00001">
    <property type="entry name" value="7tm_1"/>
    <property type="match status" value="1"/>
</dbReference>
<dbReference type="AlphaFoldDB" id="A0A9X0CYN0"/>
<dbReference type="Proteomes" id="UP001163046">
    <property type="component" value="Unassembled WGS sequence"/>
</dbReference>
<dbReference type="PRINTS" id="PR00237">
    <property type="entry name" value="GPCRRHODOPSN"/>
</dbReference>
<dbReference type="PANTHER" id="PTHR24243:SF208">
    <property type="entry name" value="PYROKININ-1 RECEPTOR"/>
    <property type="match status" value="1"/>
</dbReference>
<feature type="transmembrane region" description="Helical" evidence="9">
    <location>
        <begin position="61"/>
        <end position="88"/>
    </location>
</feature>
<feature type="transmembrane region" description="Helical" evidence="9">
    <location>
        <begin position="21"/>
        <end position="41"/>
    </location>
</feature>
<evidence type="ECO:0000313" key="12">
    <source>
        <dbReference type="Proteomes" id="UP001163046"/>
    </source>
</evidence>
<evidence type="ECO:0000256" key="7">
    <source>
        <dbReference type="ARBA" id="ARBA00023224"/>
    </source>
</evidence>
<evidence type="ECO:0000256" key="8">
    <source>
        <dbReference type="SAM" id="MobiDB-lite"/>
    </source>
</evidence>
<dbReference type="CDD" id="cd00637">
    <property type="entry name" value="7tm_classA_rhodopsin-like"/>
    <property type="match status" value="1"/>
</dbReference>
<feature type="domain" description="G-protein coupled receptors family 1 profile" evidence="10">
    <location>
        <begin position="1"/>
        <end position="170"/>
    </location>
</feature>
<keyword evidence="7" id="KW-0807">Transducer</keyword>
<proteinExistence type="predicted"/>
<evidence type="ECO:0000259" key="10">
    <source>
        <dbReference type="PROSITE" id="PS50262"/>
    </source>
</evidence>
<reference evidence="11" key="1">
    <citation type="submission" date="2023-01" db="EMBL/GenBank/DDBJ databases">
        <title>Genome assembly of the deep-sea coral Lophelia pertusa.</title>
        <authorList>
            <person name="Herrera S."/>
            <person name="Cordes E."/>
        </authorList>
    </citation>
    <scope>NUCLEOTIDE SEQUENCE</scope>
    <source>
        <strain evidence="11">USNM1676648</strain>
        <tissue evidence="11">Polyp</tissue>
    </source>
</reference>
<dbReference type="PROSITE" id="PS50262">
    <property type="entry name" value="G_PROTEIN_RECEP_F1_2"/>
    <property type="match status" value="1"/>
</dbReference>
<evidence type="ECO:0000256" key="1">
    <source>
        <dbReference type="ARBA" id="ARBA00004141"/>
    </source>
</evidence>
<dbReference type="GO" id="GO:0004930">
    <property type="term" value="F:G protein-coupled receptor activity"/>
    <property type="evidence" value="ECO:0007669"/>
    <property type="project" value="UniProtKB-KW"/>
</dbReference>
<gene>
    <name evidence="11" type="ORF">OS493_023577</name>
</gene>
<feature type="transmembrane region" description="Helical" evidence="9">
    <location>
        <begin position="153"/>
        <end position="172"/>
    </location>
</feature>
<keyword evidence="4" id="KW-0297">G-protein coupled receptor</keyword>
<keyword evidence="5 9" id="KW-0472">Membrane</keyword>
<feature type="region of interest" description="Disordered" evidence="8">
    <location>
        <begin position="198"/>
        <end position="221"/>
    </location>
</feature>
<dbReference type="OrthoDB" id="5964776at2759"/>
<keyword evidence="12" id="KW-1185">Reference proteome</keyword>
<evidence type="ECO:0000256" key="9">
    <source>
        <dbReference type="SAM" id="Phobius"/>
    </source>
</evidence>
<comment type="subcellular location">
    <subcellularLocation>
        <location evidence="1">Membrane</location>
        <topology evidence="1">Multi-pass membrane protein</topology>
    </subcellularLocation>
</comment>
<protein>
    <recommendedName>
        <fullName evidence="10">G-protein coupled receptors family 1 profile domain-containing protein</fullName>
    </recommendedName>
</protein>
<keyword evidence="3 9" id="KW-1133">Transmembrane helix</keyword>
<name>A0A9X0CYN0_9CNID</name>
<comment type="caution">
    <text evidence="11">The sequence shown here is derived from an EMBL/GenBank/DDBJ whole genome shotgun (WGS) entry which is preliminary data.</text>
</comment>
<organism evidence="11 12">
    <name type="scientific">Desmophyllum pertusum</name>
    <dbReference type="NCBI Taxonomy" id="174260"/>
    <lineage>
        <taxon>Eukaryota</taxon>
        <taxon>Metazoa</taxon>
        <taxon>Cnidaria</taxon>
        <taxon>Anthozoa</taxon>
        <taxon>Hexacorallia</taxon>
        <taxon>Scleractinia</taxon>
        <taxon>Caryophylliina</taxon>
        <taxon>Caryophylliidae</taxon>
        <taxon>Desmophyllum</taxon>
    </lineage>
</organism>
<dbReference type="GO" id="GO:0016020">
    <property type="term" value="C:membrane"/>
    <property type="evidence" value="ECO:0007669"/>
    <property type="project" value="UniProtKB-SubCell"/>
</dbReference>
<evidence type="ECO:0000256" key="4">
    <source>
        <dbReference type="ARBA" id="ARBA00023040"/>
    </source>
</evidence>
<sequence>MPSCIPTALVDESTRTNSVCWLLYLACCIGYTSLEFWIIKFDEEKKACIYDWSEALWKTDVFVWCICLSLLPLGIQVGLYARVVYRLWGQKTQTKEISQRSLMIKRKRLTKTVLLISIINIVLRLPIDVHYFLSTFASDSVTTADWWKPVSFSVSHLMLVLNSAVNPIIYAAKDKTFRQHMWRLLRKGCGRSSRLDAAEDSAYPSDDGDYDDGSSRVKRLH</sequence>
<dbReference type="EMBL" id="MU826367">
    <property type="protein sequence ID" value="KAJ7378329.1"/>
    <property type="molecule type" value="Genomic_DNA"/>
</dbReference>
<feature type="transmembrane region" description="Helical" evidence="9">
    <location>
        <begin position="109"/>
        <end position="133"/>
    </location>
</feature>
<keyword evidence="6" id="KW-0675">Receptor</keyword>
<dbReference type="InterPro" id="IPR017452">
    <property type="entry name" value="GPCR_Rhodpsn_7TM"/>
</dbReference>
<dbReference type="PANTHER" id="PTHR24243">
    <property type="entry name" value="G-PROTEIN COUPLED RECEPTOR"/>
    <property type="match status" value="1"/>
</dbReference>
<dbReference type="Gene3D" id="1.20.1070.10">
    <property type="entry name" value="Rhodopsin 7-helix transmembrane proteins"/>
    <property type="match status" value="1"/>
</dbReference>